<feature type="compositionally biased region" description="Low complexity" evidence="1">
    <location>
        <begin position="46"/>
        <end position="67"/>
    </location>
</feature>
<gene>
    <name evidence="2" type="ORF">TWF481_012202</name>
</gene>
<dbReference type="AlphaFoldDB" id="A0AAV9VYS7"/>
<feature type="region of interest" description="Disordered" evidence="1">
    <location>
        <begin position="294"/>
        <end position="371"/>
    </location>
</feature>
<accession>A0AAV9VYS7</accession>
<evidence type="ECO:0000256" key="1">
    <source>
        <dbReference type="SAM" id="MobiDB-lite"/>
    </source>
</evidence>
<organism evidence="2 3">
    <name type="scientific">Arthrobotrys musiformis</name>
    <dbReference type="NCBI Taxonomy" id="47236"/>
    <lineage>
        <taxon>Eukaryota</taxon>
        <taxon>Fungi</taxon>
        <taxon>Dikarya</taxon>
        <taxon>Ascomycota</taxon>
        <taxon>Pezizomycotina</taxon>
        <taxon>Orbiliomycetes</taxon>
        <taxon>Orbiliales</taxon>
        <taxon>Orbiliaceae</taxon>
        <taxon>Arthrobotrys</taxon>
    </lineage>
</organism>
<proteinExistence type="predicted"/>
<reference evidence="2 3" key="1">
    <citation type="submission" date="2023-08" db="EMBL/GenBank/DDBJ databases">
        <authorList>
            <person name="Palmer J.M."/>
        </authorList>
    </citation>
    <scope>NUCLEOTIDE SEQUENCE [LARGE SCALE GENOMIC DNA]</scope>
    <source>
        <strain evidence="2 3">TWF481</strain>
    </source>
</reference>
<sequence length="371" mass="41724">MYPHQGQPSFPRKSIQPPPGIQGSPRLVDQDTHQTRLPPGFETRLPNPQSQGPNAPQQGPQPTNATQKQSEGPDVPYSQAPPLMVPLQESRRQVEAMIAAMEEETKVLRNDKKYQDILFTQGLLYASCPNVWATCECEFCTQARYLRQYQDLDAIGSRIWNNPLYAYWRDFPGTHGVENCTCQKCIEAGKIVDVPEKLEPDWNLWYPNGDRPVKNPTAGMKRETSMKPAGTYGRIVEVRSKQQPYAPVFATDEEPQPSDEERAEAMLREYHASRGLIVTPLREMHNSDALKRHELTGNTKPNGIVTKGAGQPSRRPVFPTEQSDPRTPGLSTHLQYGLFAPTGHSIDGNASNDGGRPQRFGENLRPFERRL</sequence>
<evidence type="ECO:0000313" key="2">
    <source>
        <dbReference type="EMBL" id="KAK6497800.1"/>
    </source>
</evidence>
<comment type="caution">
    <text evidence="2">The sequence shown here is derived from an EMBL/GenBank/DDBJ whole genome shotgun (WGS) entry which is preliminary data.</text>
</comment>
<feature type="region of interest" description="Disordered" evidence="1">
    <location>
        <begin position="1"/>
        <end position="81"/>
    </location>
</feature>
<evidence type="ECO:0000313" key="3">
    <source>
        <dbReference type="Proteomes" id="UP001370758"/>
    </source>
</evidence>
<dbReference type="Proteomes" id="UP001370758">
    <property type="component" value="Unassembled WGS sequence"/>
</dbReference>
<keyword evidence="3" id="KW-1185">Reference proteome</keyword>
<name>A0AAV9VYS7_9PEZI</name>
<protein>
    <submittedName>
        <fullName evidence="2">Uncharacterized protein</fullName>
    </submittedName>
</protein>
<dbReference type="EMBL" id="JAVHJL010000009">
    <property type="protein sequence ID" value="KAK6497800.1"/>
    <property type="molecule type" value="Genomic_DNA"/>
</dbReference>